<dbReference type="Pfam" id="PF06441">
    <property type="entry name" value="EHN"/>
    <property type="match status" value="1"/>
</dbReference>
<keyword evidence="6" id="KW-0256">Endoplasmic reticulum</keyword>
<evidence type="ECO:0000256" key="7">
    <source>
        <dbReference type="PIRSR" id="PIRSR001112-1"/>
    </source>
</evidence>
<dbReference type="Gene3D" id="3.40.50.1820">
    <property type="entry name" value="alpha/beta hydrolase"/>
    <property type="match status" value="1"/>
</dbReference>
<protein>
    <recommendedName>
        <fullName evidence="6">Epoxide hydrolase</fullName>
        <ecNumber evidence="6">3.3.2.9</ecNumber>
    </recommendedName>
</protein>
<comment type="subcellular location">
    <subcellularLocation>
        <location evidence="6">Endoplasmic reticulum membrane</location>
    </subcellularLocation>
    <subcellularLocation>
        <location evidence="2">Microsome membrane</location>
        <topology evidence="2">Single-pass membrane protein</topology>
    </subcellularLocation>
</comment>
<reference evidence="11 12" key="1">
    <citation type="journal article" date="2015" name="Genome Biol.">
        <title>Comparative genomics of Steinernema reveals deeply conserved gene regulatory networks.</title>
        <authorList>
            <person name="Dillman A.R."/>
            <person name="Macchietto M."/>
            <person name="Porter C.F."/>
            <person name="Rogers A."/>
            <person name="Williams B."/>
            <person name="Antoshechkin I."/>
            <person name="Lee M.M."/>
            <person name="Goodwin Z."/>
            <person name="Lu X."/>
            <person name="Lewis E.E."/>
            <person name="Goodrich-Blair H."/>
            <person name="Stock S.P."/>
            <person name="Adams B.J."/>
            <person name="Sternberg P.W."/>
            <person name="Mortazavi A."/>
        </authorList>
    </citation>
    <scope>NUCLEOTIDE SEQUENCE [LARGE SCALE GENOMIC DNA]</scope>
    <source>
        <strain evidence="11 12">ALL</strain>
    </source>
</reference>
<feature type="domain" description="Epoxide hydrolase N-terminal" evidence="10">
    <location>
        <begin position="51"/>
        <end position="160"/>
    </location>
</feature>
<keyword evidence="4 6" id="KW-0058">Aromatic hydrocarbons catabolism</keyword>
<dbReference type="PRINTS" id="PR00412">
    <property type="entry name" value="EPOXHYDRLASE"/>
</dbReference>
<evidence type="ECO:0000259" key="10">
    <source>
        <dbReference type="Pfam" id="PF06441"/>
    </source>
</evidence>
<dbReference type="InterPro" id="IPR016292">
    <property type="entry name" value="Epoxide_hydrolase"/>
</dbReference>
<evidence type="ECO:0000256" key="8">
    <source>
        <dbReference type="SAM" id="Phobius"/>
    </source>
</evidence>
<dbReference type="GO" id="GO:0033961">
    <property type="term" value="F:cis-stilbene-oxide hydrolase activity"/>
    <property type="evidence" value="ECO:0007669"/>
    <property type="project" value="UniProtKB-UniRule"/>
</dbReference>
<evidence type="ECO:0000313" key="12">
    <source>
        <dbReference type="Proteomes" id="UP000298663"/>
    </source>
</evidence>
<name>A0A4U5NUQ8_STECR</name>
<dbReference type="InterPro" id="IPR029058">
    <property type="entry name" value="AB_hydrolase_fold"/>
</dbReference>
<gene>
    <name evidence="11" type="ORF">L596_011691</name>
</gene>
<comment type="catalytic activity">
    <reaction evidence="6">
        <text>cis-stilbene oxide + H2O = (1R,2R)-hydrobenzoin</text>
        <dbReference type="Rhea" id="RHEA:23900"/>
        <dbReference type="ChEBI" id="CHEBI:15377"/>
        <dbReference type="ChEBI" id="CHEBI:50004"/>
        <dbReference type="ChEBI" id="CHEBI:50014"/>
        <dbReference type="EC" id="3.3.2.9"/>
    </reaction>
</comment>
<dbReference type="Proteomes" id="UP000298663">
    <property type="component" value="Unassembled WGS sequence"/>
</dbReference>
<dbReference type="PANTHER" id="PTHR21661:SF35">
    <property type="entry name" value="EPOXIDE HYDROLASE"/>
    <property type="match status" value="1"/>
</dbReference>
<evidence type="ECO:0000256" key="3">
    <source>
        <dbReference type="ARBA" id="ARBA00010088"/>
    </source>
</evidence>
<comment type="similarity">
    <text evidence="3 6">Belongs to the peptidase S33 family.</text>
</comment>
<evidence type="ECO:0000256" key="6">
    <source>
        <dbReference type="PIRNR" id="PIRNR001112"/>
    </source>
</evidence>
<evidence type="ECO:0000256" key="4">
    <source>
        <dbReference type="ARBA" id="ARBA00022797"/>
    </source>
</evidence>
<dbReference type="EMBL" id="AZBU02000003">
    <property type="protein sequence ID" value="TKR87269.1"/>
    <property type="molecule type" value="Genomic_DNA"/>
</dbReference>
<feature type="chain" id="PRO_5020461127" description="Epoxide hydrolase" evidence="9">
    <location>
        <begin position="18"/>
        <end position="464"/>
    </location>
</feature>
<feature type="transmembrane region" description="Helical" evidence="8">
    <location>
        <begin position="7"/>
        <end position="24"/>
    </location>
</feature>
<dbReference type="OrthoDB" id="7130006at2759"/>
<evidence type="ECO:0000313" key="11">
    <source>
        <dbReference type="EMBL" id="TKR87269.1"/>
    </source>
</evidence>
<dbReference type="PIRSF" id="PIRSF001112">
    <property type="entry name" value="Epoxide_hydrolase"/>
    <property type="match status" value="1"/>
</dbReference>
<feature type="signal peptide" evidence="9">
    <location>
        <begin position="1"/>
        <end position="17"/>
    </location>
</feature>
<feature type="active site" description="Proton acceptor" evidence="7">
    <location>
        <position position="435"/>
    </location>
</feature>
<proteinExistence type="inferred from homology"/>
<evidence type="ECO:0000256" key="1">
    <source>
        <dbReference type="ARBA" id="ARBA00000221"/>
    </source>
</evidence>
<dbReference type="STRING" id="34508.A0A4U5NUQ8"/>
<comment type="catalytic activity">
    <reaction evidence="1 6">
        <text>1-(4-methoxyphenyl)-N-methyl-N-[(3-methyloxetan-3-yl)methyl]methanamine + H2O = 2-{[(4-methoxybenzyl)(methyl)amino]methyl}-2-methylpropane-1,3-diol</text>
        <dbReference type="Rhea" id="RHEA:55764"/>
        <dbReference type="ChEBI" id="CHEBI:15377"/>
        <dbReference type="ChEBI" id="CHEBI:139161"/>
        <dbReference type="ChEBI" id="CHEBI:139164"/>
        <dbReference type="EC" id="3.3.2.9"/>
    </reaction>
</comment>
<evidence type="ECO:0000256" key="2">
    <source>
        <dbReference type="ARBA" id="ARBA00004111"/>
    </source>
</evidence>
<feature type="active site" description="Nucleophile" evidence="7">
    <location>
        <position position="231"/>
    </location>
</feature>
<dbReference type="GO" id="GO:0005789">
    <property type="term" value="C:endoplasmic reticulum membrane"/>
    <property type="evidence" value="ECO:0007669"/>
    <property type="project" value="UniProtKB-SubCell"/>
</dbReference>
<keyword evidence="5 6" id="KW-0378">Hydrolase</keyword>
<accession>A0A4U5NUQ8</accession>
<dbReference type="EC" id="3.3.2.9" evidence="6"/>
<keyword evidence="6 8" id="KW-0472">Membrane</keyword>
<dbReference type="InterPro" id="IPR010497">
    <property type="entry name" value="Epoxide_hydro_N"/>
</dbReference>
<dbReference type="GO" id="GO:0097176">
    <property type="term" value="P:epoxide metabolic process"/>
    <property type="evidence" value="ECO:0007669"/>
    <property type="project" value="TreeGrafter"/>
</dbReference>
<dbReference type="AlphaFoldDB" id="A0A4U5NUQ8"/>
<evidence type="ECO:0000256" key="9">
    <source>
        <dbReference type="SAM" id="SignalP"/>
    </source>
</evidence>
<feature type="active site" description="Proton donor" evidence="7">
    <location>
        <position position="379"/>
    </location>
</feature>
<sequence>MGAVVKVLVAVAAVIVGINVHHYLQNVSKEIKVAKDGYFGSGAKHPDNTAINPFKINVPDAVLQDLKKRLEQSRIGHEVLEDSDNFEYGFNSKTLEEVKNYWLTKFDWRKQEAILNSFPQFTTEIEGMNIHFLRVQPPKTYKKVYPLLVVHGWPGNVFEFYKLIPMLTDPNKNLPGTDQDFAFEVIAPSIPGYGWSDQPKKTGFNQVVAARIFRKLMERLGKPKFFVQGGDWGAIIVSFLGKLYPDNVIGVHLNMFPAMPHSNAKTFFLNVFGHLFPSLTFTSPSFHTFSLKTFFLEAIKESGYMHIQATKPDTVGTALNDSPIGLAAYILEKYSTWTNMKYRSLQDGGLTKKFTMDELLTMISIYWTNNNIVSSQRFYAEYFGNPTCEALANQFIHVPTGYASFKHDFPQQIPEEIAAANCNMTHFGEFSDGGHFAAFEVPKQLAGDVFAFVGKVETLHNGRI</sequence>
<dbReference type="PANTHER" id="PTHR21661">
    <property type="entry name" value="EPOXIDE HYDROLASE 1-RELATED"/>
    <property type="match status" value="1"/>
</dbReference>
<keyword evidence="12" id="KW-1185">Reference proteome</keyword>
<organism evidence="11 12">
    <name type="scientific">Steinernema carpocapsae</name>
    <name type="common">Entomopathogenic nematode</name>
    <dbReference type="NCBI Taxonomy" id="34508"/>
    <lineage>
        <taxon>Eukaryota</taxon>
        <taxon>Metazoa</taxon>
        <taxon>Ecdysozoa</taxon>
        <taxon>Nematoda</taxon>
        <taxon>Chromadorea</taxon>
        <taxon>Rhabditida</taxon>
        <taxon>Tylenchina</taxon>
        <taxon>Panagrolaimomorpha</taxon>
        <taxon>Strongyloidoidea</taxon>
        <taxon>Steinernematidae</taxon>
        <taxon>Steinernema</taxon>
    </lineage>
</organism>
<keyword evidence="8" id="KW-0812">Transmembrane</keyword>
<comment type="caution">
    <text evidence="11">The sequence shown here is derived from an EMBL/GenBank/DDBJ whole genome shotgun (WGS) entry which is preliminary data.</text>
</comment>
<dbReference type="InterPro" id="IPR000639">
    <property type="entry name" value="Epox_hydrolase-like"/>
</dbReference>
<keyword evidence="9" id="KW-0732">Signal</keyword>
<dbReference type="SUPFAM" id="SSF53474">
    <property type="entry name" value="alpha/beta-Hydrolases"/>
    <property type="match status" value="1"/>
</dbReference>
<keyword evidence="8" id="KW-1133">Transmembrane helix</keyword>
<reference evidence="11 12" key="2">
    <citation type="journal article" date="2019" name="G3 (Bethesda)">
        <title>Hybrid Assembly of the Genome of the Entomopathogenic Nematode Steinernema carpocapsae Identifies the X-Chromosome.</title>
        <authorList>
            <person name="Serra L."/>
            <person name="Macchietto M."/>
            <person name="Macias-Munoz A."/>
            <person name="McGill C.J."/>
            <person name="Rodriguez I.M."/>
            <person name="Rodriguez B."/>
            <person name="Murad R."/>
            <person name="Mortazavi A."/>
        </authorList>
    </citation>
    <scope>NUCLEOTIDE SEQUENCE [LARGE SCALE GENOMIC DNA]</scope>
    <source>
        <strain evidence="11 12">ALL</strain>
    </source>
</reference>
<evidence type="ECO:0000256" key="5">
    <source>
        <dbReference type="ARBA" id="ARBA00022801"/>
    </source>
</evidence>